<dbReference type="EMBL" id="JACEFO010000320">
    <property type="protein sequence ID" value="KAF8775518.1"/>
    <property type="molecule type" value="Genomic_DNA"/>
</dbReference>
<keyword evidence="3" id="KW-0732">Signal</keyword>
<keyword evidence="6" id="KW-0325">Glycoprotein</keyword>
<evidence type="ECO:0000256" key="5">
    <source>
        <dbReference type="ARBA" id="ARBA00023136"/>
    </source>
</evidence>
<evidence type="ECO:0000256" key="2">
    <source>
        <dbReference type="ARBA" id="ARBA00022692"/>
    </source>
</evidence>
<dbReference type="Proteomes" id="UP000636709">
    <property type="component" value="Unassembled WGS sequence"/>
</dbReference>
<evidence type="ECO:0000256" key="4">
    <source>
        <dbReference type="ARBA" id="ARBA00022989"/>
    </source>
</evidence>
<gene>
    <name evidence="7" type="ORF">HU200_004524</name>
</gene>
<keyword evidence="8" id="KW-1185">Reference proteome</keyword>
<protein>
    <submittedName>
        <fullName evidence="7">Uncharacterized protein</fullName>
    </submittedName>
</protein>
<dbReference type="InterPro" id="IPR001611">
    <property type="entry name" value="Leu-rich_rpt"/>
</dbReference>
<proteinExistence type="predicted"/>
<evidence type="ECO:0000256" key="1">
    <source>
        <dbReference type="ARBA" id="ARBA00004479"/>
    </source>
</evidence>
<comment type="caution">
    <text evidence="7">The sequence shown here is derived from an EMBL/GenBank/DDBJ whole genome shotgun (WGS) entry which is preliminary data.</text>
</comment>
<name>A0A835KTF7_9POAL</name>
<dbReference type="SUPFAM" id="SSF52058">
    <property type="entry name" value="L domain-like"/>
    <property type="match status" value="1"/>
</dbReference>
<keyword evidence="5" id="KW-0472">Membrane</keyword>
<sequence>MTTIATSKIGCRWRGVRCSNKTGHVLELDLRNVLILEDDEYGYPLVNGLVGEISNSLLSLEHLQHLDLSMNNLEGSTGRVPEFFGLLGESEVSESLRAYCSLVLCHLSLATCQSCSILTFQLWEIANQSLTHLNFTGLEVLDLYNNDFEHSIESCWFWNIRNLKYLNLAGCSLYGRFPPR</sequence>
<accession>A0A835KTF7</accession>
<keyword evidence="2" id="KW-0812">Transmembrane</keyword>
<dbReference type="Gene3D" id="3.80.10.10">
    <property type="entry name" value="Ribonuclease Inhibitor"/>
    <property type="match status" value="2"/>
</dbReference>
<evidence type="ECO:0000313" key="8">
    <source>
        <dbReference type="Proteomes" id="UP000636709"/>
    </source>
</evidence>
<dbReference type="InterPro" id="IPR032675">
    <property type="entry name" value="LRR_dom_sf"/>
</dbReference>
<evidence type="ECO:0000256" key="6">
    <source>
        <dbReference type="ARBA" id="ARBA00023180"/>
    </source>
</evidence>
<organism evidence="7 8">
    <name type="scientific">Digitaria exilis</name>
    <dbReference type="NCBI Taxonomy" id="1010633"/>
    <lineage>
        <taxon>Eukaryota</taxon>
        <taxon>Viridiplantae</taxon>
        <taxon>Streptophyta</taxon>
        <taxon>Embryophyta</taxon>
        <taxon>Tracheophyta</taxon>
        <taxon>Spermatophyta</taxon>
        <taxon>Magnoliopsida</taxon>
        <taxon>Liliopsida</taxon>
        <taxon>Poales</taxon>
        <taxon>Poaceae</taxon>
        <taxon>PACMAD clade</taxon>
        <taxon>Panicoideae</taxon>
        <taxon>Panicodae</taxon>
        <taxon>Paniceae</taxon>
        <taxon>Anthephorinae</taxon>
        <taxon>Digitaria</taxon>
    </lineage>
</organism>
<dbReference type="PANTHER" id="PTHR48063">
    <property type="entry name" value="LRR RECEPTOR-LIKE KINASE"/>
    <property type="match status" value="1"/>
</dbReference>
<dbReference type="Pfam" id="PF00560">
    <property type="entry name" value="LRR_1"/>
    <property type="match status" value="3"/>
</dbReference>
<evidence type="ECO:0000313" key="7">
    <source>
        <dbReference type="EMBL" id="KAF8775518.1"/>
    </source>
</evidence>
<evidence type="ECO:0000256" key="3">
    <source>
        <dbReference type="ARBA" id="ARBA00022729"/>
    </source>
</evidence>
<dbReference type="PANTHER" id="PTHR48063:SF90">
    <property type="entry name" value="OS11G0565920 PROTEIN"/>
    <property type="match status" value="1"/>
</dbReference>
<dbReference type="AlphaFoldDB" id="A0A835KTF7"/>
<reference evidence="7" key="1">
    <citation type="submission" date="2020-07" db="EMBL/GenBank/DDBJ databases">
        <title>Genome sequence and genetic diversity analysis of an under-domesticated orphan crop, white fonio (Digitaria exilis).</title>
        <authorList>
            <person name="Bennetzen J.L."/>
            <person name="Chen S."/>
            <person name="Ma X."/>
            <person name="Wang X."/>
            <person name="Yssel A.E.J."/>
            <person name="Chaluvadi S.R."/>
            <person name="Johnson M."/>
            <person name="Gangashetty P."/>
            <person name="Hamidou F."/>
            <person name="Sanogo M.D."/>
            <person name="Zwaenepoel A."/>
            <person name="Wallace J."/>
            <person name="Van De Peer Y."/>
            <person name="Van Deynze A."/>
        </authorList>
    </citation>
    <scope>NUCLEOTIDE SEQUENCE</scope>
    <source>
        <tissue evidence="7">Leaves</tissue>
    </source>
</reference>
<keyword evidence="4" id="KW-1133">Transmembrane helix</keyword>
<dbReference type="GO" id="GO:0016020">
    <property type="term" value="C:membrane"/>
    <property type="evidence" value="ECO:0007669"/>
    <property type="project" value="UniProtKB-SubCell"/>
</dbReference>
<comment type="subcellular location">
    <subcellularLocation>
        <location evidence="1">Membrane</location>
        <topology evidence="1">Single-pass type I membrane protein</topology>
    </subcellularLocation>
</comment>
<dbReference type="InterPro" id="IPR046956">
    <property type="entry name" value="RLP23-like"/>
</dbReference>